<dbReference type="AlphaFoldDB" id="A0A5B7KC33"/>
<keyword evidence="3" id="KW-1185">Reference proteome</keyword>
<gene>
    <name evidence="2" type="ORF">E2C01_097704</name>
</gene>
<feature type="compositionally biased region" description="Basic and acidic residues" evidence="1">
    <location>
        <begin position="42"/>
        <end position="55"/>
    </location>
</feature>
<feature type="region of interest" description="Disordered" evidence="1">
    <location>
        <begin position="16"/>
        <end position="64"/>
    </location>
</feature>
<dbReference type="Proteomes" id="UP000324222">
    <property type="component" value="Unassembled WGS sequence"/>
</dbReference>
<evidence type="ECO:0000313" key="3">
    <source>
        <dbReference type="Proteomes" id="UP000324222"/>
    </source>
</evidence>
<accession>A0A5B7KC33</accession>
<dbReference type="EMBL" id="VSRR010130115">
    <property type="protein sequence ID" value="MPD02145.1"/>
    <property type="molecule type" value="Genomic_DNA"/>
</dbReference>
<reference evidence="2 3" key="1">
    <citation type="submission" date="2019-05" db="EMBL/GenBank/DDBJ databases">
        <title>Another draft genome of Portunus trituberculatus and its Hox gene families provides insights of decapod evolution.</title>
        <authorList>
            <person name="Jeong J.-H."/>
            <person name="Song I."/>
            <person name="Kim S."/>
            <person name="Choi T."/>
            <person name="Kim D."/>
            <person name="Ryu S."/>
            <person name="Kim W."/>
        </authorList>
    </citation>
    <scope>NUCLEOTIDE SEQUENCE [LARGE SCALE GENOMIC DNA]</scope>
    <source>
        <tissue evidence="2">Muscle</tissue>
    </source>
</reference>
<protein>
    <submittedName>
        <fullName evidence="2">Uncharacterized protein</fullName>
    </submittedName>
</protein>
<sequence>MDSGLPSLFSLYPAWPNSAQPTHAPPQTCSSCIRTASPSSHAGDRSLLTDDTEPRGRHRHCLVW</sequence>
<organism evidence="2 3">
    <name type="scientific">Portunus trituberculatus</name>
    <name type="common">Swimming crab</name>
    <name type="synonym">Neptunus trituberculatus</name>
    <dbReference type="NCBI Taxonomy" id="210409"/>
    <lineage>
        <taxon>Eukaryota</taxon>
        <taxon>Metazoa</taxon>
        <taxon>Ecdysozoa</taxon>
        <taxon>Arthropoda</taxon>
        <taxon>Crustacea</taxon>
        <taxon>Multicrustacea</taxon>
        <taxon>Malacostraca</taxon>
        <taxon>Eumalacostraca</taxon>
        <taxon>Eucarida</taxon>
        <taxon>Decapoda</taxon>
        <taxon>Pleocyemata</taxon>
        <taxon>Brachyura</taxon>
        <taxon>Eubrachyura</taxon>
        <taxon>Portunoidea</taxon>
        <taxon>Portunidae</taxon>
        <taxon>Portuninae</taxon>
        <taxon>Portunus</taxon>
    </lineage>
</organism>
<name>A0A5B7KC33_PORTR</name>
<evidence type="ECO:0000256" key="1">
    <source>
        <dbReference type="SAM" id="MobiDB-lite"/>
    </source>
</evidence>
<comment type="caution">
    <text evidence="2">The sequence shown here is derived from an EMBL/GenBank/DDBJ whole genome shotgun (WGS) entry which is preliminary data.</text>
</comment>
<feature type="compositionally biased region" description="Polar residues" evidence="1">
    <location>
        <begin position="17"/>
        <end position="40"/>
    </location>
</feature>
<proteinExistence type="predicted"/>
<evidence type="ECO:0000313" key="2">
    <source>
        <dbReference type="EMBL" id="MPD02145.1"/>
    </source>
</evidence>